<sequence length="273" mass="31280">MHLFQNTGRRGEDNNSLSMVTSISTCMCYVQSASNQWLIKVPSNIPALQGSCVVIPCVYTYPKTKKILNRWVGFWKRGEMIVSTNLPKIKLTQEFRKRTKLMGNLRSGNCTMRISSVRTTDVGPFYLRIEIPQHKSFTFSTNTVTIDLRNITPEPPTMSLDVLDKVKATCTVSHTCPTSPPRFYWSRSGKQKMRSKRLNDFLWTTESTLMFVPLPSDFNQPLNCTVVYSGKKSQKHGQQLFFHSLNIGIYLIIQAKLKRKQHIISVLKYACLK</sequence>
<dbReference type="Pfam" id="PF08205">
    <property type="entry name" value="C2-set_2"/>
    <property type="match status" value="1"/>
</dbReference>
<evidence type="ECO:0000259" key="2">
    <source>
        <dbReference type="Pfam" id="PF08205"/>
    </source>
</evidence>
<dbReference type="GeneTree" id="ENSGT01150000286924"/>
<dbReference type="PANTHER" id="PTHR46484:SF1">
    <property type="entry name" value="SCHWANN CELL MYELIN PROTEIN-RELATED"/>
    <property type="match status" value="1"/>
</dbReference>
<organism evidence="3 4">
    <name type="scientific">Fundulus heteroclitus</name>
    <name type="common">Killifish</name>
    <name type="synonym">Mummichog</name>
    <dbReference type="NCBI Taxonomy" id="8078"/>
    <lineage>
        <taxon>Eukaryota</taxon>
        <taxon>Metazoa</taxon>
        <taxon>Chordata</taxon>
        <taxon>Craniata</taxon>
        <taxon>Vertebrata</taxon>
        <taxon>Euteleostomi</taxon>
        <taxon>Actinopterygii</taxon>
        <taxon>Neopterygii</taxon>
        <taxon>Teleostei</taxon>
        <taxon>Neoteleostei</taxon>
        <taxon>Acanthomorphata</taxon>
        <taxon>Ovalentaria</taxon>
        <taxon>Atherinomorphae</taxon>
        <taxon>Cyprinodontiformes</taxon>
        <taxon>Fundulidae</taxon>
        <taxon>Fundulus</taxon>
    </lineage>
</organism>
<evidence type="ECO:0000313" key="3">
    <source>
        <dbReference type="Ensembl" id="ENSFHEP00000033294.1"/>
    </source>
</evidence>
<dbReference type="SUPFAM" id="SSF48726">
    <property type="entry name" value="Immunoglobulin"/>
    <property type="match status" value="2"/>
</dbReference>
<dbReference type="InterPro" id="IPR013783">
    <property type="entry name" value="Ig-like_fold"/>
</dbReference>
<dbReference type="InterPro" id="IPR036179">
    <property type="entry name" value="Ig-like_dom_sf"/>
</dbReference>
<dbReference type="PANTHER" id="PTHR46484">
    <property type="entry name" value="SI:CH211-171H4.5-RELATED"/>
    <property type="match status" value="1"/>
</dbReference>
<protein>
    <recommendedName>
        <fullName evidence="2">CD80-like immunoglobulin C2-set domain-containing protein</fullName>
    </recommendedName>
</protein>
<proteinExistence type="predicted"/>
<dbReference type="InterPro" id="IPR013162">
    <property type="entry name" value="CD80_C2-set"/>
</dbReference>
<evidence type="ECO:0000313" key="4">
    <source>
        <dbReference type="Proteomes" id="UP000265000"/>
    </source>
</evidence>
<keyword evidence="4" id="KW-1185">Reference proteome</keyword>
<dbReference type="Proteomes" id="UP000265000">
    <property type="component" value="Unplaced"/>
</dbReference>
<name>A0A3Q2QZ36_FUNHE</name>
<dbReference type="STRING" id="8078.ENSFHEP00000033294"/>
<evidence type="ECO:0000256" key="1">
    <source>
        <dbReference type="ARBA" id="ARBA00023157"/>
    </source>
</evidence>
<feature type="domain" description="CD80-like immunoglobulin C2-set" evidence="2">
    <location>
        <begin position="152"/>
        <end position="234"/>
    </location>
</feature>
<dbReference type="Gene3D" id="2.60.40.10">
    <property type="entry name" value="Immunoglobulins"/>
    <property type="match status" value="2"/>
</dbReference>
<dbReference type="AlphaFoldDB" id="A0A3Q2QZ36"/>
<dbReference type="Ensembl" id="ENSFHET00000034402.1">
    <property type="protein sequence ID" value="ENSFHEP00000033294.1"/>
    <property type="gene ID" value="ENSFHEG00000020371.1"/>
</dbReference>
<keyword evidence="1" id="KW-1015">Disulfide bond</keyword>
<accession>A0A3Q2QZ36</accession>
<reference evidence="3" key="1">
    <citation type="submission" date="2025-08" db="UniProtKB">
        <authorList>
            <consortium name="Ensembl"/>
        </authorList>
    </citation>
    <scope>IDENTIFICATION</scope>
</reference>
<reference evidence="3" key="2">
    <citation type="submission" date="2025-09" db="UniProtKB">
        <authorList>
            <consortium name="Ensembl"/>
        </authorList>
    </citation>
    <scope>IDENTIFICATION</scope>
</reference>